<comment type="caution">
    <text evidence="1">The sequence shown here is derived from an EMBL/GenBank/DDBJ whole genome shotgun (WGS) entry which is preliminary data.</text>
</comment>
<dbReference type="AlphaFoldDB" id="A0A1Y1ZEH5"/>
<protein>
    <submittedName>
        <fullName evidence="1">Uncharacterized protein</fullName>
    </submittedName>
</protein>
<name>A0A1Y1ZEH5_9PLEO</name>
<proteinExistence type="predicted"/>
<gene>
    <name evidence="1" type="ORF">BCR34DRAFT_391507</name>
</gene>
<evidence type="ECO:0000313" key="2">
    <source>
        <dbReference type="Proteomes" id="UP000193144"/>
    </source>
</evidence>
<organism evidence="1 2">
    <name type="scientific">Clohesyomyces aquaticus</name>
    <dbReference type="NCBI Taxonomy" id="1231657"/>
    <lineage>
        <taxon>Eukaryota</taxon>
        <taxon>Fungi</taxon>
        <taxon>Dikarya</taxon>
        <taxon>Ascomycota</taxon>
        <taxon>Pezizomycotina</taxon>
        <taxon>Dothideomycetes</taxon>
        <taxon>Pleosporomycetidae</taxon>
        <taxon>Pleosporales</taxon>
        <taxon>Lindgomycetaceae</taxon>
        <taxon>Clohesyomyces</taxon>
    </lineage>
</organism>
<accession>A0A1Y1ZEH5</accession>
<sequence>MTGTGGREPKQVVLKGPRRRRSSAVVPLTPVFVSSFYDHWPCSWPWWQSAQGLRATPRCLEASGQPSSPQDSILSPRHLPPTLWVWSGSTINGDAAHYCAPQALDFLTHSDRVGTHSPAVRDPPCAFLGGNNFRASNELPAAGAISRTSQTAVPSSMRSGVTTRLLIRPYESEPPVVSQCPPPPATTSASSLPVDSKVASLWILVLIYDPG</sequence>
<dbReference type="EMBL" id="MCFA01000097">
    <property type="protein sequence ID" value="ORY08670.1"/>
    <property type="molecule type" value="Genomic_DNA"/>
</dbReference>
<evidence type="ECO:0000313" key="1">
    <source>
        <dbReference type="EMBL" id="ORY08670.1"/>
    </source>
</evidence>
<reference evidence="1 2" key="1">
    <citation type="submission" date="2016-07" db="EMBL/GenBank/DDBJ databases">
        <title>Pervasive Adenine N6-methylation of Active Genes in Fungi.</title>
        <authorList>
            <consortium name="DOE Joint Genome Institute"/>
            <person name="Mondo S.J."/>
            <person name="Dannebaum R.O."/>
            <person name="Kuo R.C."/>
            <person name="Labutti K."/>
            <person name="Haridas S."/>
            <person name="Kuo A."/>
            <person name="Salamov A."/>
            <person name="Ahrendt S.R."/>
            <person name="Lipzen A."/>
            <person name="Sullivan W."/>
            <person name="Andreopoulos W.B."/>
            <person name="Clum A."/>
            <person name="Lindquist E."/>
            <person name="Daum C."/>
            <person name="Ramamoorthy G.K."/>
            <person name="Gryganskyi A."/>
            <person name="Culley D."/>
            <person name="Magnuson J.K."/>
            <person name="James T.Y."/>
            <person name="O'Malley M.A."/>
            <person name="Stajich J.E."/>
            <person name="Spatafora J.W."/>
            <person name="Visel A."/>
            <person name="Grigoriev I.V."/>
        </authorList>
    </citation>
    <scope>NUCLEOTIDE SEQUENCE [LARGE SCALE GENOMIC DNA]</scope>
    <source>
        <strain evidence="1 2">CBS 115471</strain>
    </source>
</reference>
<keyword evidence="2" id="KW-1185">Reference proteome</keyword>
<dbReference type="Proteomes" id="UP000193144">
    <property type="component" value="Unassembled WGS sequence"/>
</dbReference>